<dbReference type="InterPro" id="IPR029052">
    <property type="entry name" value="Metallo-depent_PP-like"/>
</dbReference>
<dbReference type="PANTHER" id="PTHR11575">
    <property type="entry name" value="5'-NUCLEOTIDASE-RELATED"/>
    <property type="match status" value="1"/>
</dbReference>
<dbReference type="OrthoDB" id="10252235at2759"/>
<dbReference type="GO" id="GO:0016787">
    <property type="term" value="F:hydrolase activity"/>
    <property type="evidence" value="ECO:0007669"/>
    <property type="project" value="InterPro"/>
</dbReference>
<dbReference type="InterPro" id="IPR006179">
    <property type="entry name" value="5_nucleotidase/apyrase"/>
</dbReference>
<gene>
    <name evidence="1" type="ORF">SKAU_G00015750</name>
</gene>
<protein>
    <submittedName>
        <fullName evidence="1">Uncharacterized protein</fullName>
    </submittedName>
</protein>
<name>A0A9Q1GB65_SYNKA</name>
<dbReference type="SUPFAM" id="SSF56300">
    <property type="entry name" value="Metallo-dependent phosphatases"/>
    <property type="match status" value="1"/>
</dbReference>
<dbReference type="Gene3D" id="3.60.21.10">
    <property type="match status" value="1"/>
</dbReference>
<proteinExistence type="predicted"/>
<keyword evidence="2" id="KW-1185">Reference proteome</keyword>
<dbReference type="EMBL" id="JAINUF010000001">
    <property type="protein sequence ID" value="KAJ8380797.1"/>
    <property type="molecule type" value="Genomic_DNA"/>
</dbReference>
<dbReference type="Proteomes" id="UP001152622">
    <property type="component" value="Chromosome 1"/>
</dbReference>
<evidence type="ECO:0000313" key="1">
    <source>
        <dbReference type="EMBL" id="KAJ8380797.1"/>
    </source>
</evidence>
<organism evidence="1 2">
    <name type="scientific">Synaphobranchus kaupii</name>
    <name type="common">Kaup's arrowtooth eel</name>
    <dbReference type="NCBI Taxonomy" id="118154"/>
    <lineage>
        <taxon>Eukaryota</taxon>
        <taxon>Metazoa</taxon>
        <taxon>Chordata</taxon>
        <taxon>Craniata</taxon>
        <taxon>Vertebrata</taxon>
        <taxon>Euteleostomi</taxon>
        <taxon>Actinopterygii</taxon>
        <taxon>Neopterygii</taxon>
        <taxon>Teleostei</taxon>
        <taxon>Anguilliformes</taxon>
        <taxon>Synaphobranchidae</taxon>
        <taxon>Synaphobranchus</taxon>
    </lineage>
</organism>
<dbReference type="GO" id="GO:0009166">
    <property type="term" value="P:nucleotide catabolic process"/>
    <property type="evidence" value="ECO:0007669"/>
    <property type="project" value="InterPro"/>
</dbReference>
<reference evidence="1" key="1">
    <citation type="journal article" date="2023" name="Science">
        <title>Genome structures resolve the early diversification of teleost fishes.</title>
        <authorList>
            <person name="Parey E."/>
            <person name="Louis A."/>
            <person name="Montfort J."/>
            <person name="Bouchez O."/>
            <person name="Roques C."/>
            <person name="Iampietro C."/>
            <person name="Lluch J."/>
            <person name="Castinel A."/>
            <person name="Donnadieu C."/>
            <person name="Desvignes T."/>
            <person name="Floi Bucao C."/>
            <person name="Jouanno E."/>
            <person name="Wen M."/>
            <person name="Mejri S."/>
            <person name="Dirks R."/>
            <person name="Jansen H."/>
            <person name="Henkel C."/>
            <person name="Chen W.J."/>
            <person name="Zahm M."/>
            <person name="Cabau C."/>
            <person name="Klopp C."/>
            <person name="Thompson A.W."/>
            <person name="Robinson-Rechavi M."/>
            <person name="Braasch I."/>
            <person name="Lecointre G."/>
            <person name="Bobe J."/>
            <person name="Postlethwait J.H."/>
            <person name="Berthelot C."/>
            <person name="Roest Crollius H."/>
            <person name="Guiguen Y."/>
        </authorList>
    </citation>
    <scope>NUCLEOTIDE SEQUENCE</scope>
    <source>
        <strain evidence="1">WJC10195</strain>
    </source>
</reference>
<dbReference type="PANTHER" id="PTHR11575:SF48">
    <property type="entry name" value="5'-NUCLEOTIDASE"/>
    <property type="match status" value="1"/>
</dbReference>
<comment type="caution">
    <text evidence="1">The sequence shown here is derived from an EMBL/GenBank/DDBJ whole genome shotgun (WGS) entry which is preliminary data.</text>
</comment>
<accession>A0A9Q1GB65</accession>
<sequence length="119" mass="12998">MTAQMDFPWFLSNVYDRFTSDTLGHGLVSSLMQWNGLQIGLMGLSVGIDLILGGHDHEYGVREVNGVAIIKSGSEFRYLSKVDVSRKAGGGFQCTVHKVPVEKCLIEDPAIKIDCGPVQ</sequence>
<dbReference type="AlphaFoldDB" id="A0A9Q1GB65"/>
<evidence type="ECO:0000313" key="2">
    <source>
        <dbReference type="Proteomes" id="UP001152622"/>
    </source>
</evidence>